<gene>
    <name evidence="7" type="ORF">DFR28_10678</name>
</gene>
<dbReference type="InParanoid" id="A0A395JIX9"/>
<keyword evidence="4" id="KW-1278">Translocase</keyword>
<dbReference type="InterPro" id="IPR003439">
    <property type="entry name" value="ABC_transporter-like_ATP-bd"/>
</dbReference>
<dbReference type="GO" id="GO:0005524">
    <property type="term" value="F:ATP binding"/>
    <property type="evidence" value="ECO:0007669"/>
    <property type="project" value="UniProtKB-KW"/>
</dbReference>
<feature type="domain" description="ABC transporter" evidence="6">
    <location>
        <begin position="4"/>
        <end position="250"/>
    </location>
</feature>
<dbReference type="Gene3D" id="3.40.50.300">
    <property type="entry name" value="P-loop containing nucleotide triphosphate hydrolases"/>
    <property type="match status" value="1"/>
</dbReference>
<dbReference type="PROSITE" id="PS00211">
    <property type="entry name" value="ABC_TRANSPORTER_1"/>
    <property type="match status" value="1"/>
</dbReference>
<dbReference type="InterPro" id="IPR027417">
    <property type="entry name" value="P-loop_NTPase"/>
</dbReference>
<evidence type="ECO:0000313" key="7">
    <source>
        <dbReference type="EMBL" id="RBP48591.1"/>
    </source>
</evidence>
<dbReference type="GO" id="GO:0016887">
    <property type="term" value="F:ATP hydrolysis activity"/>
    <property type="evidence" value="ECO:0007669"/>
    <property type="project" value="InterPro"/>
</dbReference>
<dbReference type="CDD" id="cd03214">
    <property type="entry name" value="ABC_Iron-Siderophores_B12_Hemin"/>
    <property type="match status" value="1"/>
</dbReference>
<accession>A0A395JIX9</accession>
<evidence type="ECO:0000256" key="2">
    <source>
        <dbReference type="ARBA" id="ARBA00022741"/>
    </source>
</evidence>
<organism evidence="7 8">
    <name type="scientific">Arenicella xantha</name>
    <dbReference type="NCBI Taxonomy" id="644221"/>
    <lineage>
        <taxon>Bacteria</taxon>
        <taxon>Pseudomonadati</taxon>
        <taxon>Pseudomonadota</taxon>
        <taxon>Gammaproteobacteria</taxon>
        <taxon>Arenicellales</taxon>
        <taxon>Arenicellaceae</taxon>
        <taxon>Arenicella</taxon>
    </lineage>
</organism>
<keyword evidence="8" id="KW-1185">Reference proteome</keyword>
<evidence type="ECO:0000256" key="1">
    <source>
        <dbReference type="ARBA" id="ARBA00022448"/>
    </source>
</evidence>
<dbReference type="Pfam" id="PF00005">
    <property type="entry name" value="ABC_tran"/>
    <property type="match status" value="1"/>
</dbReference>
<dbReference type="SMART" id="SM00382">
    <property type="entry name" value="AAA"/>
    <property type="match status" value="1"/>
</dbReference>
<dbReference type="PANTHER" id="PTHR42794:SF1">
    <property type="entry name" value="HEMIN IMPORT ATP-BINDING PROTEIN HMUV"/>
    <property type="match status" value="1"/>
</dbReference>
<name>A0A395JIX9_9GAMM</name>
<dbReference type="InterPro" id="IPR003593">
    <property type="entry name" value="AAA+_ATPase"/>
</dbReference>
<proteinExistence type="predicted"/>
<keyword evidence="1" id="KW-0813">Transport</keyword>
<dbReference type="SUPFAM" id="SSF52540">
    <property type="entry name" value="P-loop containing nucleoside triphosphate hydrolases"/>
    <property type="match status" value="1"/>
</dbReference>
<evidence type="ECO:0000256" key="3">
    <source>
        <dbReference type="ARBA" id="ARBA00022840"/>
    </source>
</evidence>
<dbReference type="RefSeq" id="WP_113955621.1">
    <property type="nucleotide sequence ID" value="NZ_QNRT01000006.1"/>
</dbReference>
<dbReference type="FunCoup" id="A0A395JIX9">
    <property type="interactions" value="49"/>
</dbReference>
<dbReference type="PANTHER" id="PTHR42794">
    <property type="entry name" value="HEMIN IMPORT ATP-BINDING PROTEIN HMUV"/>
    <property type="match status" value="1"/>
</dbReference>
<comment type="caution">
    <text evidence="7">The sequence shown here is derived from an EMBL/GenBank/DDBJ whole genome shotgun (WGS) entry which is preliminary data.</text>
</comment>
<keyword evidence="2" id="KW-0547">Nucleotide-binding</keyword>
<dbReference type="PROSITE" id="PS50893">
    <property type="entry name" value="ABC_TRANSPORTER_2"/>
    <property type="match status" value="1"/>
</dbReference>
<comment type="function">
    <text evidence="5">Part of the ABC transporter complex HmuTUV involved in hemin import. Responsible for energy coupling to the transport system.</text>
</comment>
<sequence>MALLRLNNVSITKPGASRSSNGSAAQLIVDSVSCEVNAGEILTIIGPNGAGKSTLLKAVAGDLPYSGEIEITGVSSNARHRARQIAVLPQLSLLNFPYRVSEVVGLSRIPHRTGLKRDQQIIQQALRLMDIDYLAERLYTELSGGEKQRVQLARVLAQIWDQDDADNGTRLLLLDEPTAALDLGHQQQLMQAIQTFAKQNVAVLMVLHDINLAAHYSNTLLAMLCSQRIAFGKPSDVVNPAIIQQLFNVDSTVIPHPENQTPVVIGI</sequence>
<keyword evidence="3 7" id="KW-0067">ATP-binding</keyword>
<reference evidence="7 8" key="1">
    <citation type="submission" date="2018-06" db="EMBL/GenBank/DDBJ databases">
        <title>Genomic Encyclopedia of Type Strains, Phase IV (KMG-IV): sequencing the most valuable type-strain genomes for metagenomic binning, comparative biology and taxonomic classification.</title>
        <authorList>
            <person name="Goeker M."/>
        </authorList>
    </citation>
    <scope>NUCLEOTIDE SEQUENCE [LARGE SCALE GENOMIC DNA]</scope>
    <source>
        <strain evidence="7 8">DSM 24032</strain>
    </source>
</reference>
<dbReference type="AlphaFoldDB" id="A0A395JIX9"/>
<dbReference type="OrthoDB" id="5292475at2"/>
<dbReference type="NCBIfam" id="NF010068">
    <property type="entry name" value="PRK13548.1"/>
    <property type="match status" value="1"/>
</dbReference>
<dbReference type="EMBL" id="QNRT01000006">
    <property type="protein sequence ID" value="RBP48591.1"/>
    <property type="molecule type" value="Genomic_DNA"/>
</dbReference>
<dbReference type="Proteomes" id="UP000253083">
    <property type="component" value="Unassembled WGS sequence"/>
</dbReference>
<evidence type="ECO:0000256" key="5">
    <source>
        <dbReference type="ARBA" id="ARBA00037066"/>
    </source>
</evidence>
<evidence type="ECO:0000313" key="8">
    <source>
        <dbReference type="Proteomes" id="UP000253083"/>
    </source>
</evidence>
<evidence type="ECO:0000259" key="6">
    <source>
        <dbReference type="PROSITE" id="PS50893"/>
    </source>
</evidence>
<protein>
    <submittedName>
        <fullName evidence="7">Iron complex transport system ATP-binding protein</fullName>
    </submittedName>
</protein>
<dbReference type="InterPro" id="IPR017871">
    <property type="entry name" value="ABC_transporter-like_CS"/>
</dbReference>
<evidence type="ECO:0000256" key="4">
    <source>
        <dbReference type="ARBA" id="ARBA00022967"/>
    </source>
</evidence>